<dbReference type="EMBL" id="JAQOUE010000002">
    <property type="protein sequence ID" value="MDT7043993.1"/>
    <property type="molecule type" value="Genomic_DNA"/>
</dbReference>
<proteinExistence type="predicted"/>
<dbReference type="RefSeq" id="WP_313834579.1">
    <property type="nucleotide sequence ID" value="NZ_JAQOUE010000002.1"/>
</dbReference>
<reference evidence="1 2" key="1">
    <citation type="journal article" date="2023" name="ISME J.">
        <title>Cultivation and genomic characterization of novel and ubiquitous marine nitrite-oxidizing bacteria from the Nitrospirales.</title>
        <authorList>
            <person name="Mueller A.J."/>
            <person name="Daebeler A."/>
            <person name="Herbold C.W."/>
            <person name="Kirkegaard R.H."/>
            <person name="Daims H."/>
        </authorList>
    </citation>
    <scope>NUCLEOTIDE SEQUENCE [LARGE SCALE GENOMIC DNA]</scope>
    <source>
        <strain evidence="1 2">EB</strain>
    </source>
</reference>
<name>A0ABU3KCG4_9BACT</name>
<accession>A0ABU3KCG4</accession>
<gene>
    <name evidence="1" type="ORF">PPG34_16700</name>
</gene>
<keyword evidence="2" id="KW-1185">Reference proteome</keyword>
<evidence type="ECO:0000313" key="2">
    <source>
        <dbReference type="Proteomes" id="UP001250932"/>
    </source>
</evidence>
<comment type="caution">
    <text evidence="1">The sequence shown here is derived from an EMBL/GenBank/DDBJ whole genome shotgun (WGS) entry which is preliminary data.</text>
</comment>
<dbReference type="Proteomes" id="UP001250932">
    <property type="component" value="Unassembled WGS sequence"/>
</dbReference>
<sequence length="454" mass="52249">MDTLRPKTDCAEILGKIVEANEYLVLEVRQKWGHFGQAPLTLAISLEETPPDKLNDPLKQLRDFFLSSSQYKQLNIRSLLDQILNQEPHLKACCLNAKGMAKAIEVLKDSALNQMTMSWNEGGKKAAIGWLTAKLFEQEYQEEHYIHLYNLQLDISPVRIQTMNMELIKLADHEIPQLIGEQPPISFLHNSSTGNCFLKNVNKGPEGEGKSFEDSWKLAWEIVQTLIYLRHGTVDLDYGAIWYRPDWVNQKRRFGISIRGLPRQDQQASPYYLRLEDLDTFKKYSIAYQKIQHLLADTSSTLRKATELAGDFYEGHVRRNKLEDQLIDLTISLEALFSPGDRMELGFRISQRTATLLGKTPNERKEIFQFIKDCYSKRSTLVHGGRPPLTTAVIYTLANYVREAILRLITLQFREYGSKKEVEKNLDDCAFDNELRERLQAISDYNVAIQELAS</sequence>
<protein>
    <submittedName>
        <fullName evidence="1">HEPN domain-containing protein</fullName>
    </submittedName>
</protein>
<organism evidence="1 2">
    <name type="scientific">Candidatus Nitronereus thalassa</name>
    <dbReference type="NCBI Taxonomy" id="3020898"/>
    <lineage>
        <taxon>Bacteria</taxon>
        <taxon>Pseudomonadati</taxon>
        <taxon>Nitrospirota</taxon>
        <taxon>Nitrospiria</taxon>
        <taxon>Nitrospirales</taxon>
        <taxon>Nitrospiraceae</taxon>
        <taxon>Candidatus Nitronereus</taxon>
    </lineage>
</organism>
<evidence type="ECO:0000313" key="1">
    <source>
        <dbReference type="EMBL" id="MDT7043993.1"/>
    </source>
</evidence>